<dbReference type="GO" id="GO:0004497">
    <property type="term" value="F:monooxygenase activity"/>
    <property type="evidence" value="ECO:0007669"/>
    <property type="project" value="UniProtKB-KW"/>
</dbReference>
<keyword evidence="1" id="KW-0285">Flavoprotein</keyword>
<dbReference type="OrthoDB" id="3322136at2"/>
<feature type="domain" description="FAD-binding" evidence="6">
    <location>
        <begin position="151"/>
        <end position="197"/>
    </location>
</feature>
<evidence type="ECO:0000313" key="8">
    <source>
        <dbReference type="Proteomes" id="UP000183015"/>
    </source>
</evidence>
<dbReference type="eggNOG" id="COG0654">
    <property type="taxonomic scope" value="Bacteria"/>
</dbReference>
<proteinExistence type="predicted"/>
<evidence type="ECO:0000256" key="3">
    <source>
        <dbReference type="ARBA" id="ARBA00023002"/>
    </source>
</evidence>
<protein>
    <submittedName>
        <fullName evidence="7">2-polyprenyl-6-methoxyphenol hydroxylase</fullName>
    </submittedName>
</protein>
<feature type="region of interest" description="Disordered" evidence="5">
    <location>
        <begin position="1"/>
        <end position="21"/>
    </location>
</feature>
<dbReference type="InterPro" id="IPR036188">
    <property type="entry name" value="FAD/NAD-bd_sf"/>
</dbReference>
<keyword evidence="4" id="KW-0503">Monooxygenase</keyword>
<evidence type="ECO:0000256" key="5">
    <source>
        <dbReference type="SAM" id="MobiDB-lite"/>
    </source>
</evidence>
<gene>
    <name evidence="7" type="ORF">SAMN05414137_104282</name>
</gene>
<dbReference type="Gene3D" id="3.50.50.60">
    <property type="entry name" value="FAD/NAD(P)-binding domain"/>
    <property type="match status" value="1"/>
</dbReference>
<dbReference type="AlphaFoldDB" id="A0A1H7L1V4"/>
<accession>A0A1H7L1V4</accession>
<evidence type="ECO:0000256" key="2">
    <source>
        <dbReference type="ARBA" id="ARBA00022827"/>
    </source>
</evidence>
<keyword evidence="2" id="KW-0274">FAD</keyword>
<dbReference type="InterPro" id="IPR002938">
    <property type="entry name" value="FAD-bd"/>
</dbReference>
<sequence length="428" mass="45948">MTPRRARPITPAEDGKKARMGEARNGELRVAVAGAGLGGLCLAQGLRRIGIEVDVYERDTGPDIRPQGYRLHLDARAGLALERCLPPRLFELFQATCGQPSRRFTVLSRRLRVLHEVTGDSGQDPYAPGTLSTSVHRRTLRELLCAGLADRIHHGRAVTGYAIDGQGVQVRFADGDTARADLLVGADGVHSTVRRQLLPHAVVEDTGGRCLYGRTLLTDRTRALLPAALLEGFTAFVGGGVGLATGLVRLREQPPAAAARLAPEIRLSPAPDYLMWAVTARARDLGAAESELEKADPAALHALACRAVRTFHADLRELVAAAEVEQTFLAVIRSAERVPAWPPGRVTLLGDAIHAMSPARGSGANTALQDAALLCRALAERRDDSPAALVGAVGAYEERMRDYGFAAVAASREAEKRTGRVGSWLFRR</sequence>
<organism evidence="7 8">
    <name type="scientific">Streptacidiphilus jiangxiensis</name>
    <dbReference type="NCBI Taxonomy" id="235985"/>
    <lineage>
        <taxon>Bacteria</taxon>
        <taxon>Bacillati</taxon>
        <taxon>Actinomycetota</taxon>
        <taxon>Actinomycetes</taxon>
        <taxon>Kitasatosporales</taxon>
        <taxon>Streptomycetaceae</taxon>
        <taxon>Streptacidiphilus</taxon>
    </lineage>
</organism>
<name>A0A1H7L1V4_STRJI</name>
<reference evidence="8" key="1">
    <citation type="submission" date="2016-10" db="EMBL/GenBank/DDBJ databases">
        <authorList>
            <person name="Varghese N."/>
        </authorList>
    </citation>
    <scope>NUCLEOTIDE SEQUENCE [LARGE SCALE GENOMIC DNA]</scope>
    <source>
        <strain evidence="8">DSM 45096 / BCRC 16803 / CGMCC 4.1857 / CIP 109030 / JCM 12277 / KCTC 19219 / NBRC 100920 / 33214</strain>
    </source>
</reference>
<dbReference type="STRING" id="235985.SAMN05414137_104282"/>
<evidence type="ECO:0000256" key="4">
    <source>
        <dbReference type="ARBA" id="ARBA00023033"/>
    </source>
</evidence>
<dbReference type="PRINTS" id="PR00420">
    <property type="entry name" value="RNGMNOXGNASE"/>
</dbReference>
<keyword evidence="8" id="KW-1185">Reference proteome</keyword>
<dbReference type="SUPFAM" id="SSF51905">
    <property type="entry name" value="FAD/NAD(P)-binding domain"/>
    <property type="match status" value="1"/>
</dbReference>
<feature type="domain" description="FAD-binding" evidence="6">
    <location>
        <begin position="337"/>
        <end position="381"/>
    </location>
</feature>
<evidence type="ECO:0000259" key="6">
    <source>
        <dbReference type="Pfam" id="PF01494"/>
    </source>
</evidence>
<keyword evidence="3" id="KW-0560">Oxidoreductase</keyword>
<dbReference type="PANTHER" id="PTHR47178">
    <property type="entry name" value="MONOOXYGENASE, FAD-BINDING"/>
    <property type="match status" value="1"/>
</dbReference>
<dbReference type="GO" id="GO:0071949">
    <property type="term" value="F:FAD binding"/>
    <property type="evidence" value="ECO:0007669"/>
    <property type="project" value="InterPro"/>
</dbReference>
<dbReference type="EMBL" id="FOAZ01000004">
    <property type="protein sequence ID" value="SEK92365.1"/>
    <property type="molecule type" value="Genomic_DNA"/>
</dbReference>
<dbReference type="Pfam" id="PF01494">
    <property type="entry name" value="FAD_binding_3"/>
    <property type="match status" value="2"/>
</dbReference>
<evidence type="ECO:0000256" key="1">
    <source>
        <dbReference type="ARBA" id="ARBA00022630"/>
    </source>
</evidence>
<dbReference type="Proteomes" id="UP000183015">
    <property type="component" value="Unassembled WGS sequence"/>
</dbReference>
<evidence type="ECO:0000313" key="7">
    <source>
        <dbReference type="EMBL" id="SEK92365.1"/>
    </source>
</evidence>
<dbReference type="PANTHER" id="PTHR47178:SF5">
    <property type="entry name" value="FAD-BINDING DOMAIN-CONTAINING PROTEIN"/>
    <property type="match status" value="1"/>
</dbReference>